<dbReference type="EMBL" id="QGGY01000005">
    <property type="protein sequence ID" value="PWJ76148.1"/>
    <property type="molecule type" value="Genomic_DNA"/>
</dbReference>
<name>A0AB73T4W7_9FIRM</name>
<dbReference type="RefSeq" id="WP_109626209.1">
    <property type="nucleotide sequence ID" value="NZ_JANKBI010000003.1"/>
</dbReference>
<accession>A0AB73T4W7</accession>
<keyword evidence="2" id="KW-1185">Reference proteome</keyword>
<evidence type="ECO:0000313" key="2">
    <source>
        <dbReference type="Proteomes" id="UP000245412"/>
    </source>
</evidence>
<evidence type="ECO:0000313" key="1">
    <source>
        <dbReference type="EMBL" id="PWJ76148.1"/>
    </source>
</evidence>
<sequence>MKKIILCFSMFLCLILLGFTGKEVTIQLKDIEEVSEIQLNTAKISIQHFGKERAIKLMDEIREAPLLDEGDRETIQNNGYYHTVSIIYNDGSKDMFLFFKVDDKWYMETTGGTIYKDAEFITSYIDWQEINMEPYLGVPSEWELKLNKQFSILDLRYFFIEEVKQKMEYGSSEEDAVLYAKERINRSMTIYQYALEEGYELPETEYDKLMEKHIEEVESAVNYEEIEEYYEEFDTTLKDYILKLKEYYRVMDTIDKLYKIKYEEFKNGKDKINGKVCDDVEEYWYRFVSEVIYEKAEKYDMSNFLNELKDAEEYYYRHYSQMN</sequence>
<comment type="caution">
    <text evidence="1">The sequence shown here is derived from an EMBL/GenBank/DDBJ whole genome shotgun (WGS) entry which is preliminary data.</text>
</comment>
<gene>
    <name evidence="1" type="ORF">C7383_105184</name>
</gene>
<reference evidence="1 2" key="1">
    <citation type="submission" date="2018-05" db="EMBL/GenBank/DDBJ databases">
        <authorList>
            <person name="Goeker M."/>
            <person name="Huntemann M."/>
            <person name="Clum A."/>
            <person name="Pillay M."/>
            <person name="Palaniappan K."/>
            <person name="Varghese N."/>
            <person name="Mikhailova N."/>
            <person name="Stamatis D."/>
            <person name="Reddy T."/>
            <person name="Daum C."/>
            <person name="Shapiro N."/>
            <person name="Ivanova N."/>
            <person name="Kyrpides N."/>
            <person name="Woyke T."/>
        </authorList>
    </citation>
    <scope>NUCLEOTIDE SEQUENCE [LARGE SCALE GENOMIC DNA]</scope>
    <source>
        <strain evidence="1 2">DSM 26524</strain>
    </source>
</reference>
<proteinExistence type="predicted"/>
<protein>
    <submittedName>
        <fullName evidence="1">Uncharacterized protein</fullName>
    </submittedName>
</protein>
<dbReference type="Proteomes" id="UP000245412">
    <property type="component" value="Unassembled WGS sequence"/>
</dbReference>
<dbReference type="AlphaFoldDB" id="A0AB73T4W7"/>
<organism evidence="1 2">
    <name type="scientific">Murimonas intestini</name>
    <dbReference type="NCBI Taxonomy" id="1337051"/>
    <lineage>
        <taxon>Bacteria</taxon>
        <taxon>Bacillati</taxon>
        <taxon>Bacillota</taxon>
        <taxon>Clostridia</taxon>
        <taxon>Lachnospirales</taxon>
        <taxon>Lachnospiraceae</taxon>
        <taxon>Murimonas</taxon>
    </lineage>
</organism>